<keyword evidence="2" id="KW-1185">Reference proteome</keyword>
<organism evidence="1 2">
    <name type="scientific">Bradyrhizobium agreste</name>
    <dbReference type="NCBI Taxonomy" id="2751811"/>
    <lineage>
        <taxon>Bacteria</taxon>
        <taxon>Pseudomonadati</taxon>
        <taxon>Pseudomonadota</taxon>
        <taxon>Alphaproteobacteria</taxon>
        <taxon>Hyphomicrobiales</taxon>
        <taxon>Nitrobacteraceae</taxon>
        <taxon>Bradyrhizobium</taxon>
    </lineage>
</organism>
<reference evidence="1 2" key="1">
    <citation type="submission" date="2020-07" db="EMBL/GenBank/DDBJ databases">
        <title>Bradyrhizobium diversity isolated from nodules of indigenous legumes of Western Australia.</title>
        <authorList>
            <person name="Klepa M.S."/>
        </authorList>
    </citation>
    <scope>NUCLEOTIDE SEQUENCE [LARGE SCALE GENOMIC DNA]</scope>
    <source>
        <strain evidence="1 2">CNPSo 4010</strain>
    </source>
</reference>
<sequence length="57" mass="6573">MKVGNIALPWRYDAMADCALQLAQLRRRATLRHLREAPPPDIIDIVMKGGFWPWLSI</sequence>
<comment type="caution">
    <text evidence="1">The sequence shown here is derived from an EMBL/GenBank/DDBJ whole genome shotgun (WGS) entry which is preliminary data.</text>
</comment>
<protein>
    <submittedName>
        <fullName evidence="1">Uncharacterized protein</fullName>
    </submittedName>
</protein>
<evidence type="ECO:0000313" key="2">
    <source>
        <dbReference type="Proteomes" id="UP000807370"/>
    </source>
</evidence>
<dbReference type="EMBL" id="JACCHP010000001">
    <property type="protein sequence ID" value="MBH5396651.1"/>
    <property type="molecule type" value="Genomic_DNA"/>
</dbReference>
<evidence type="ECO:0000313" key="1">
    <source>
        <dbReference type="EMBL" id="MBH5396651.1"/>
    </source>
</evidence>
<accession>A0ABS0PHH1</accession>
<dbReference type="RefSeq" id="WP_197958039.1">
    <property type="nucleotide sequence ID" value="NZ_JACCHP010000001.1"/>
</dbReference>
<dbReference type="Proteomes" id="UP000807370">
    <property type="component" value="Unassembled WGS sequence"/>
</dbReference>
<proteinExistence type="predicted"/>
<name>A0ABS0PHH1_9BRAD</name>
<gene>
    <name evidence="1" type="ORF">HZZ13_02410</name>
</gene>